<protein>
    <recommendedName>
        <fullName evidence="4">DUF3592 domain-containing protein</fullName>
    </recommendedName>
</protein>
<evidence type="ECO:0008006" key="4">
    <source>
        <dbReference type="Google" id="ProtNLM"/>
    </source>
</evidence>
<evidence type="ECO:0000256" key="1">
    <source>
        <dbReference type="SAM" id="Phobius"/>
    </source>
</evidence>
<sequence>MPYKLLLIPLAPFLFVGFWCLICQLIARQAWRQLATHYLATTHPPGQSFGLGQATVGGVRYKNAVRASVSPQGLGLAVLFFFRAGHPPVLIPWAALGPLRAETSLWATFYTTTIQLPTGELIPLQFSADALAAALRPQLPPA</sequence>
<organism evidence="2 3">
    <name type="scientific">Hymenobacter aranciens</name>
    <dbReference type="NCBI Taxonomy" id="3063996"/>
    <lineage>
        <taxon>Bacteria</taxon>
        <taxon>Pseudomonadati</taxon>
        <taxon>Bacteroidota</taxon>
        <taxon>Cytophagia</taxon>
        <taxon>Cytophagales</taxon>
        <taxon>Hymenobacteraceae</taxon>
        <taxon>Hymenobacter</taxon>
    </lineage>
</organism>
<keyword evidence="1" id="KW-0812">Transmembrane</keyword>
<keyword evidence="1" id="KW-1133">Transmembrane helix</keyword>
<keyword evidence="1" id="KW-0472">Membrane</keyword>
<keyword evidence="3" id="KW-1185">Reference proteome</keyword>
<accession>A0ABT9BEK0</accession>
<comment type="caution">
    <text evidence="2">The sequence shown here is derived from an EMBL/GenBank/DDBJ whole genome shotgun (WGS) entry which is preliminary data.</text>
</comment>
<gene>
    <name evidence="2" type="ORF">Q5H93_18240</name>
</gene>
<feature type="transmembrane region" description="Helical" evidence="1">
    <location>
        <begin position="6"/>
        <end position="27"/>
    </location>
</feature>
<name>A0ABT9BEK0_9BACT</name>
<dbReference type="EMBL" id="JAUQSY010000013">
    <property type="protein sequence ID" value="MDO7876691.1"/>
    <property type="molecule type" value="Genomic_DNA"/>
</dbReference>
<evidence type="ECO:0000313" key="2">
    <source>
        <dbReference type="EMBL" id="MDO7876691.1"/>
    </source>
</evidence>
<proteinExistence type="predicted"/>
<dbReference type="Proteomes" id="UP001176429">
    <property type="component" value="Unassembled WGS sequence"/>
</dbReference>
<evidence type="ECO:0000313" key="3">
    <source>
        <dbReference type="Proteomes" id="UP001176429"/>
    </source>
</evidence>
<reference evidence="2" key="1">
    <citation type="submission" date="2023-07" db="EMBL/GenBank/DDBJ databases">
        <authorList>
            <person name="Kim M.K."/>
        </authorList>
    </citation>
    <scope>NUCLEOTIDE SEQUENCE</scope>
    <source>
        <strain evidence="2">ASUV-10-1</strain>
    </source>
</reference>
<dbReference type="RefSeq" id="WP_305008072.1">
    <property type="nucleotide sequence ID" value="NZ_JAUQSY010000013.1"/>
</dbReference>